<protein>
    <submittedName>
        <fullName evidence="1">Uncharacterized protein</fullName>
    </submittedName>
</protein>
<gene>
    <name evidence="1" type="ordered locus">Deima_0198</name>
</gene>
<dbReference type="InterPro" id="IPR036390">
    <property type="entry name" value="WH_DNA-bd_sf"/>
</dbReference>
<reference evidence="2" key="2">
    <citation type="submission" date="2011-01" db="EMBL/GenBank/DDBJ databases">
        <title>The complete genome of Deinococcus maricopensis DSM 21211.</title>
        <authorList>
            <consortium name="US DOE Joint Genome Institute (JGI-PGF)"/>
            <person name="Lucas S."/>
            <person name="Copeland A."/>
            <person name="Lapidus A."/>
            <person name="Goodwin L."/>
            <person name="Pitluck S."/>
            <person name="Kyrpides N."/>
            <person name="Mavromatis K."/>
            <person name="Pagani I."/>
            <person name="Ivanova N."/>
            <person name="Ovchinnikova G."/>
            <person name="Zeytun A."/>
            <person name="Detter J.C."/>
            <person name="Han C."/>
            <person name="Land M."/>
            <person name="Hauser L."/>
            <person name="Markowitz V."/>
            <person name="Cheng J.-F."/>
            <person name="Hugenholtz P."/>
            <person name="Woyke T."/>
            <person name="Wu D."/>
            <person name="Pukall R."/>
            <person name="Gehrich-Schroeter G."/>
            <person name="Brambilla E."/>
            <person name="Klenk H.-P."/>
            <person name="Eisen J.A."/>
        </authorList>
    </citation>
    <scope>NUCLEOTIDE SEQUENCE [LARGE SCALE GENOMIC DNA]</scope>
    <source>
        <strain evidence="2">DSM 21211 / LMG 22137 / NRRL B-23946 / LB-34</strain>
    </source>
</reference>
<sequence>MHPPRDGVAPFHVNTPEIADVFRNVLAFKMLLHFMRPDGATVSTLADTHGLTLNAAYRKVKRLERLGLLRVLREEQRAGRAVRVYVAPHRAYFIPRTLVSLEEQMRETFEPYQELMRQHLARVSANGHNPVGGLLFRAEADGLWLIPATATGEKWRPDVPGTPAYYHGSGPLYLDYAQAKALERELYALFDRYRQQRGPHQYLMHAFLTPVDNLPNFAFPHAGYTDLV</sequence>
<accession>E8U425</accession>
<dbReference type="SUPFAM" id="SSF46785">
    <property type="entry name" value="Winged helix' DNA-binding domain"/>
    <property type="match status" value="1"/>
</dbReference>
<dbReference type="Proteomes" id="UP000008635">
    <property type="component" value="Chromosome"/>
</dbReference>
<keyword evidence="2" id="KW-1185">Reference proteome</keyword>
<evidence type="ECO:0000313" key="2">
    <source>
        <dbReference type="Proteomes" id="UP000008635"/>
    </source>
</evidence>
<reference evidence="1 2" key="1">
    <citation type="journal article" date="2011" name="Stand. Genomic Sci.">
        <title>Complete genome sequence of Deinococcus maricopensis type strain (LB-34).</title>
        <authorList>
            <person name="Pukall R."/>
            <person name="Zeytun A."/>
            <person name="Lucas S."/>
            <person name="Lapidus A."/>
            <person name="Hammon N."/>
            <person name="Deshpande S."/>
            <person name="Nolan M."/>
            <person name="Cheng J.F."/>
            <person name="Pitluck S."/>
            <person name="Liolios K."/>
            <person name="Pagani I."/>
            <person name="Mikhailova N."/>
            <person name="Ivanova N."/>
            <person name="Mavromatis K."/>
            <person name="Pati A."/>
            <person name="Tapia R."/>
            <person name="Han C."/>
            <person name="Goodwin L."/>
            <person name="Chen A."/>
            <person name="Palaniappan K."/>
            <person name="Land M."/>
            <person name="Hauser L."/>
            <person name="Chang Y.J."/>
            <person name="Jeffries C.D."/>
            <person name="Brambilla E.M."/>
            <person name="Rohde M."/>
            <person name="Goker M."/>
            <person name="Detter J.C."/>
            <person name="Woyke T."/>
            <person name="Bristow J."/>
            <person name="Eisen J.A."/>
            <person name="Markowitz V."/>
            <person name="Hugenholtz P."/>
            <person name="Kyrpides N.C."/>
            <person name="Klenk H.P."/>
        </authorList>
    </citation>
    <scope>NUCLEOTIDE SEQUENCE [LARGE SCALE GENOMIC DNA]</scope>
    <source>
        <strain evidence="2">DSM 21211 / LMG 22137 / NRRL B-23946 / LB-34</strain>
    </source>
</reference>
<dbReference type="InterPro" id="IPR036388">
    <property type="entry name" value="WH-like_DNA-bd_sf"/>
</dbReference>
<proteinExistence type="predicted"/>
<name>E8U425_DEIML</name>
<dbReference type="OrthoDB" id="67727at2"/>
<dbReference type="Gene3D" id="1.10.10.10">
    <property type="entry name" value="Winged helix-like DNA-binding domain superfamily/Winged helix DNA-binding domain"/>
    <property type="match status" value="1"/>
</dbReference>
<dbReference type="RefSeq" id="WP_013555367.1">
    <property type="nucleotide sequence ID" value="NC_014958.1"/>
</dbReference>
<dbReference type="Pfam" id="PF12840">
    <property type="entry name" value="HTH_20"/>
    <property type="match status" value="1"/>
</dbReference>
<evidence type="ECO:0000313" key="1">
    <source>
        <dbReference type="EMBL" id="ADV65862.1"/>
    </source>
</evidence>
<dbReference type="KEGG" id="dmr:Deima_0198"/>
<dbReference type="EMBL" id="CP002454">
    <property type="protein sequence ID" value="ADV65862.1"/>
    <property type="molecule type" value="Genomic_DNA"/>
</dbReference>
<dbReference type="AlphaFoldDB" id="E8U425"/>
<dbReference type="HOGENOM" id="CLU_1213194_0_0_0"/>
<organism evidence="1 2">
    <name type="scientific">Deinococcus maricopensis (strain DSM 21211 / LMG 22137 / NRRL B-23946 / LB-34)</name>
    <dbReference type="NCBI Taxonomy" id="709986"/>
    <lineage>
        <taxon>Bacteria</taxon>
        <taxon>Thermotogati</taxon>
        <taxon>Deinococcota</taxon>
        <taxon>Deinococci</taxon>
        <taxon>Deinococcales</taxon>
        <taxon>Deinococcaceae</taxon>
        <taxon>Deinococcus</taxon>
    </lineage>
</organism>